<evidence type="ECO:0000256" key="2">
    <source>
        <dbReference type="SAM" id="SignalP"/>
    </source>
</evidence>
<feature type="chain" id="PRO_5002116750" evidence="2">
    <location>
        <begin position="27"/>
        <end position="204"/>
    </location>
</feature>
<keyword evidence="4" id="KW-1185">Reference proteome</keyword>
<keyword evidence="1" id="KW-0812">Transmembrane</keyword>
<protein>
    <submittedName>
        <fullName evidence="3">Sortase</fullName>
    </submittedName>
</protein>
<gene>
    <name evidence="3" type="ORF">SVTN_35525</name>
</gene>
<dbReference type="KEGG" id="svt:SVTN_35525"/>
<name>A0A0B5I8E1_9ACTN</name>
<organism evidence="3 4">
    <name type="scientific">Streptomyces vietnamensis</name>
    <dbReference type="NCBI Taxonomy" id="362257"/>
    <lineage>
        <taxon>Bacteria</taxon>
        <taxon>Bacillati</taxon>
        <taxon>Actinomycetota</taxon>
        <taxon>Actinomycetes</taxon>
        <taxon>Kitasatosporales</taxon>
        <taxon>Streptomycetaceae</taxon>
        <taxon>Streptomyces</taxon>
    </lineage>
</organism>
<feature type="signal peptide" evidence="2">
    <location>
        <begin position="1"/>
        <end position="26"/>
    </location>
</feature>
<keyword evidence="2" id="KW-0732">Signal</keyword>
<dbReference type="RefSeq" id="WP_041132768.1">
    <property type="nucleotide sequence ID" value="NZ_CP010407.1"/>
</dbReference>
<keyword evidence="1" id="KW-1133">Transmembrane helix</keyword>
<sequence>MRRARIGLQVSLIVGAVVLSAPSALAAEDPDVRITPQNAAPGTTVTVSTTACGKETYGKGESEVGGKFHLLPGDRKGVLVGEFVVPDDASGTDTITLKCPPRIKQTVTYRISGRPHGGVEAGFGWAARAVGSAGTAVASRPAGPAAAAGAAGTAAAGSAVTVAEAGTDSLRIPLAAGGGLLLAGAVAGGAIHLRRRARGARTPA</sequence>
<dbReference type="EMBL" id="CP010407">
    <property type="protein sequence ID" value="AJF68846.1"/>
    <property type="molecule type" value="Genomic_DNA"/>
</dbReference>
<feature type="transmembrane region" description="Helical" evidence="1">
    <location>
        <begin position="172"/>
        <end position="193"/>
    </location>
</feature>
<dbReference type="HOGENOM" id="CLU_127703_0_0_11"/>
<evidence type="ECO:0000313" key="4">
    <source>
        <dbReference type="Proteomes" id="UP000031774"/>
    </source>
</evidence>
<evidence type="ECO:0000313" key="3">
    <source>
        <dbReference type="EMBL" id="AJF68846.1"/>
    </source>
</evidence>
<evidence type="ECO:0000256" key="1">
    <source>
        <dbReference type="SAM" id="Phobius"/>
    </source>
</evidence>
<proteinExistence type="predicted"/>
<dbReference type="AlphaFoldDB" id="A0A0B5I8E1"/>
<reference evidence="3 4" key="1">
    <citation type="submission" date="2014-12" db="EMBL/GenBank/DDBJ databases">
        <title>Complete genome sequence of Streptomyces vietnamensis strain GIMV4.0001, a genetic manipulable producer of the benzoisochromanequinone antibiotic granaticin.</title>
        <authorList>
            <person name="Deng M.R."/>
            <person name="Guo J."/>
            <person name="Ma L.Y."/>
            <person name="Feng G.D."/>
            <person name="Mo C.Y."/>
            <person name="Zhu H.H."/>
        </authorList>
    </citation>
    <scope>NUCLEOTIDE SEQUENCE [LARGE SCALE GENOMIC DNA]</scope>
    <source>
        <strain evidence="4">GIMV4.0001</strain>
    </source>
</reference>
<accession>A0A0B5I8E1</accession>
<dbReference type="Proteomes" id="UP000031774">
    <property type="component" value="Chromosome"/>
</dbReference>
<keyword evidence="1" id="KW-0472">Membrane</keyword>